<evidence type="ECO:0000313" key="1">
    <source>
        <dbReference type="EMBL" id="KAK3022922.1"/>
    </source>
</evidence>
<dbReference type="Proteomes" id="UP001188597">
    <property type="component" value="Unassembled WGS sequence"/>
</dbReference>
<name>A0AA89B2Q6_9ASTE</name>
<accession>A0AA89B2Q6</accession>
<feature type="non-terminal residue" evidence="1">
    <location>
        <position position="1"/>
    </location>
</feature>
<protein>
    <submittedName>
        <fullName evidence="1">Uncharacterized protein</fullName>
    </submittedName>
</protein>
<organism evidence="1 2">
    <name type="scientific">Escallonia herrerae</name>
    <dbReference type="NCBI Taxonomy" id="1293975"/>
    <lineage>
        <taxon>Eukaryota</taxon>
        <taxon>Viridiplantae</taxon>
        <taxon>Streptophyta</taxon>
        <taxon>Embryophyta</taxon>
        <taxon>Tracheophyta</taxon>
        <taxon>Spermatophyta</taxon>
        <taxon>Magnoliopsida</taxon>
        <taxon>eudicotyledons</taxon>
        <taxon>Gunneridae</taxon>
        <taxon>Pentapetalae</taxon>
        <taxon>asterids</taxon>
        <taxon>campanulids</taxon>
        <taxon>Escalloniales</taxon>
        <taxon>Escalloniaceae</taxon>
        <taxon>Escallonia</taxon>
    </lineage>
</organism>
<dbReference type="EMBL" id="JAVXUP010000685">
    <property type="protein sequence ID" value="KAK3022922.1"/>
    <property type="molecule type" value="Genomic_DNA"/>
</dbReference>
<keyword evidence="2" id="KW-1185">Reference proteome</keyword>
<proteinExistence type="predicted"/>
<sequence>KGPLGFLQLPVSRTNFSTRIFATQLNLGMPVATVYFNSCKEPINRRRQQGVHVMVVAFFFLERMRLGISLRLDCFSPVYASLFARFPSSFTLRYGDMIQD</sequence>
<evidence type="ECO:0000313" key="2">
    <source>
        <dbReference type="Proteomes" id="UP001188597"/>
    </source>
</evidence>
<gene>
    <name evidence="1" type="ORF">RJ639_047144</name>
</gene>
<reference evidence="1" key="1">
    <citation type="submission" date="2022-12" db="EMBL/GenBank/DDBJ databases">
        <title>Draft genome assemblies for two species of Escallonia (Escalloniales).</title>
        <authorList>
            <person name="Chanderbali A."/>
            <person name="Dervinis C."/>
            <person name="Anghel I."/>
            <person name="Soltis D."/>
            <person name="Soltis P."/>
            <person name="Zapata F."/>
        </authorList>
    </citation>
    <scope>NUCLEOTIDE SEQUENCE</scope>
    <source>
        <strain evidence="1">UCBG64.0493</strain>
        <tissue evidence="1">Leaf</tissue>
    </source>
</reference>
<comment type="caution">
    <text evidence="1">The sequence shown here is derived from an EMBL/GenBank/DDBJ whole genome shotgun (WGS) entry which is preliminary data.</text>
</comment>
<dbReference type="AlphaFoldDB" id="A0AA89B2Q6"/>